<evidence type="ECO:0008006" key="2">
    <source>
        <dbReference type="Google" id="ProtNLM"/>
    </source>
</evidence>
<name>A0A0F9TEN1_9ZZZZ</name>
<protein>
    <recommendedName>
        <fullName evidence="2">Acylneuraminate cytidylyltransferase</fullName>
    </recommendedName>
</protein>
<dbReference type="PANTHER" id="PTHR21485">
    <property type="entry name" value="HAD SUPERFAMILY MEMBERS CMAS AND KDSC"/>
    <property type="match status" value="1"/>
</dbReference>
<dbReference type="Gene3D" id="3.90.550.10">
    <property type="entry name" value="Spore Coat Polysaccharide Biosynthesis Protein SpsA, Chain A"/>
    <property type="match status" value="1"/>
</dbReference>
<dbReference type="AlphaFoldDB" id="A0A0F9TEN1"/>
<comment type="caution">
    <text evidence="1">The sequence shown here is derived from an EMBL/GenBank/DDBJ whole genome shotgun (WGS) entry which is preliminary data.</text>
</comment>
<reference evidence="1" key="1">
    <citation type="journal article" date="2015" name="Nature">
        <title>Complex archaea that bridge the gap between prokaryotes and eukaryotes.</title>
        <authorList>
            <person name="Spang A."/>
            <person name="Saw J.H."/>
            <person name="Jorgensen S.L."/>
            <person name="Zaremba-Niedzwiedzka K."/>
            <person name="Martijn J."/>
            <person name="Lind A.E."/>
            <person name="van Eijk R."/>
            <person name="Schleper C."/>
            <person name="Guy L."/>
            <person name="Ettema T.J."/>
        </authorList>
    </citation>
    <scope>NUCLEOTIDE SEQUENCE</scope>
</reference>
<dbReference type="SUPFAM" id="SSF53448">
    <property type="entry name" value="Nucleotide-diphospho-sugar transferases"/>
    <property type="match status" value="1"/>
</dbReference>
<dbReference type="InterPro" id="IPR003329">
    <property type="entry name" value="Cytidylyl_trans"/>
</dbReference>
<dbReference type="EMBL" id="LAZR01001736">
    <property type="protein sequence ID" value="KKN39918.1"/>
    <property type="molecule type" value="Genomic_DNA"/>
</dbReference>
<dbReference type="Pfam" id="PF02348">
    <property type="entry name" value="CTP_transf_3"/>
    <property type="match status" value="1"/>
</dbReference>
<proteinExistence type="predicted"/>
<sequence length="225" mass="25834">MITVFLPCRAGSERIPEKNTKDFSGQSGGLVKIKLAQLIKVAYVDSIVVSTNDRKVMEIANNFGHSKIKVIQRPEILSSSSTSTDDLIAYVPELIAKGHVLWTHVTSPFIDDKVYNKAVSDYLNVLKDKIYDSLMTVNKMQTFLWDKEGSFNYDRNVEKWPRTQTLPEIFEINSGIFINSIDNYKKYKDRIGKKPLLLKTEGYHSFDIDWPEDFIIAEQLYKAIQ</sequence>
<gene>
    <name evidence="1" type="ORF">LCGC14_0738540</name>
</gene>
<accession>A0A0F9TEN1</accession>
<dbReference type="InterPro" id="IPR029044">
    <property type="entry name" value="Nucleotide-diphossugar_trans"/>
</dbReference>
<organism evidence="1">
    <name type="scientific">marine sediment metagenome</name>
    <dbReference type="NCBI Taxonomy" id="412755"/>
    <lineage>
        <taxon>unclassified sequences</taxon>
        <taxon>metagenomes</taxon>
        <taxon>ecological metagenomes</taxon>
    </lineage>
</organism>
<dbReference type="PANTHER" id="PTHR21485:SF6">
    <property type="entry name" value="N-ACYLNEURAMINATE CYTIDYLYLTRANSFERASE-RELATED"/>
    <property type="match status" value="1"/>
</dbReference>
<dbReference type="GO" id="GO:0008781">
    <property type="term" value="F:N-acylneuraminate cytidylyltransferase activity"/>
    <property type="evidence" value="ECO:0007669"/>
    <property type="project" value="TreeGrafter"/>
</dbReference>
<dbReference type="InterPro" id="IPR050793">
    <property type="entry name" value="CMP-NeuNAc_synthase"/>
</dbReference>
<evidence type="ECO:0000313" key="1">
    <source>
        <dbReference type="EMBL" id="KKN39918.1"/>
    </source>
</evidence>